<organism evidence="14 15">
    <name type="scientific">Pelagicoccus albus</name>
    <dbReference type="NCBI Taxonomy" id="415222"/>
    <lineage>
        <taxon>Bacteria</taxon>
        <taxon>Pseudomonadati</taxon>
        <taxon>Verrucomicrobiota</taxon>
        <taxon>Opitutia</taxon>
        <taxon>Puniceicoccales</taxon>
        <taxon>Pelagicoccaceae</taxon>
        <taxon>Pelagicoccus</taxon>
    </lineage>
</organism>
<feature type="binding site" evidence="10">
    <location>
        <position position="120"/>
    </location>
    <ligand>
        <name>substrate</name>
    </ligand>
</feature>
<keyword evidence="15" id="KW-1185">Reference proteome</keyword>
<dbReference type="PANTHER" id="PTHR36447">
    <property type="entry name" value="BETA-GALACTOSIDASE GANA"/>
    <property type="match status" value="1"/>
</dbReference>
<keyword evidence="6" id="KW-0862">Zinc</keyword>
<dbReference type="EC" id="3.2.1.23" evidence="3 8"/>
<dbReference type="InterPro" id="IPR013738">
    <property type="entry name" value="Beta_galactosidase_Trimer"/>
</dbReference>
<keyword evidence="5 8" id="KW-0378">Hydrolase</keyword>
<dbReference type="Gene3D" id="3.40.50.880">
    <property type="match status" value="1"/>
</dbReference>
<dbReference type="Gene3D" id="3.20.20.80">
    <property type="entry name" value="Glycosidases"/>
    <property type="match status" value="1"/>
</dbReference>
<dbReference type="Proteomes" id="UP000526501">
    <property type="component" value="Unassembled WGS sequence"/>
</dbReference>
<dbReference type="InterPro" id="IPR013780">
    <property type="entry name" value="Glyco_hydro_b"/>
</dbReference>
<evidence type="ECO:0000256" key="10">
    <source>
        <dbReference type="PIRSR" id="PIRSR001084-2"/>
    </source>
</evidence>
<comment type="catalytic activity">
    <reaction evidence="1 8">
        <text>Hydrolysis of terminal non-reducing beta-D-galactose residues in beta-D-galactosides.</text>
        <dbReference type="EC" id="3.2.1.23"/>
    </reaction>
</comment>
<sequence length="683" mass="78029">MEDRSKLSHLRHTNLNTFYYGSPYYPEHWDEEVRVKDPELLAAAGWNVIRMAEFAWDRIEPKYGEFDFSLFDETIERFGEVGIKTILCTPTATPPIWLTEAHPEILRVDDKGIKMEHGSRQHASHFSPVFREHSRRITAAMAKHYADNPNVVGWQTDNEFHCHFSEDHSASAQRAWHEFLSERFEGDIQKLNTTWGTAFWAQTYTRFEQVPTPKRMRPTYSNPAQELDYRRFLDWGVTRFQKEQVDILREANPLWFVTHNGCFYNIDFRGQFTKDLDFLGFDMYPHFFYDPDERPARAAYWLDMVRSFSGNFLVLEHQSGPGGQGGYFHDNPEPGEMRKMAWMAIAHGADGMLLFRERCCRFGAEEYWCGVLDHDNVPRRRYREAAILGKEIAELGPQLLGTSVHQNIGIACCDFIAENGHDAMTLGLPDPRDMGKLVHQAFYERGYDVGVVHPEDDLSGLDVLLVAHLSLFDPLWCERLSTFVEKGGTLVIGARTASKDRNNNVVPDTLPGVLRSLAGVTVEEYGRQNMPEKRPLELSLGNESWVSDLWYEALSPDEGTDVVGTWQSRHLAGQAAVTCRSVGKGKVYYVGTYFTDTTMPRIVNYLAEVGDLPDVLTDPKGVERIKRYNGTQEFCFLINHREEAVSVEVPSGESLLGHTLEENTILLGAYDVAIVRINGRDTK</sequence>
<dbReference type="PANTHER" id="PTHR36447:SF2">
    <property type="entry name" value="BETA-GALACTOSIDASE YESZ"/>
    <property type="match status" value="1"/>
</dbReference>
<gene>
    <name evidence="14" type="ORF">H5P27_03195</name>
</gene>
<feature type="domain" description="Beta-galactosidase trimerisation" evidence="12">
    <location>
        <begin position="439"/>
        <end position="608"/>
    </location>
</feature>
<evidence type="ECO:0000256" key="1">
    <source>
        <dbReference type="ARBA" id="ARBA00001412"/>
    </source>
</evidence>
<evidence type="ECO:0000256" key="4">
    <source>
        <dbReference type="ARBA" id="ARBA00022723"/>
    </source>
</evidence>
<dbReference type="InterPro" id="IPR013529">
    <property type="entry name" value="Glyco_hydro_42_N"/>
</dbReference>
<dbReference type="Pfam" id="PF08532">
    <property type="entry name" value="Glyco_hydro_42M"/>
    <property type="match status" value="1"/>
</dbReference>
<feature type="domain" description="Beta-galactosidase C-terminal" evidence="13">
    <location>
        <begin position="621"/>
        <end position="676"/>
    </location>
</feature>
<name>A0A7X1B610_9BACT</name>
<dbReference type="PIRSF" id="PIRSF001084">
    <property type="entry name" value="B-galactosidase"/>
    <property type="match status" value="1"/>
</dbReference>
<evidence type="ECO:0000259" key="12">
    <source>
        <dbReference type="Pfam" id="PF08532"/>
    </source>
</evidence>
<dbReference type="InterPro" id="IPR003476">
    <property type="entry name" value="Glyco_hydro_42"/>
</dbReference>
<evidence type="ECO:0000256" key="6">
    <source>
        <dbReference type="ARBA" id="ARBA00022833"/>
    </source>
</evidence>
<dbReference type="GO" id="GO:0046872">
    <property type="term" value="F:metal ion binding"/>
    <property type="evidence" value="ECO:0007669"/>
    <property type="project" value="UniProtKB-KW"/>
</dbReference>
<evidence type="ECO:0000259" key="13">
    <source>
        <dbReference type="Pfam" id="PF08533"/>
    </source>
</evidence>
<dbReference type="GO" id="GO:0006012">
    <property type="term" value="P:galactose metabolic process"/>
    <property type="evidence" value="ECO:0007669"/>
    <property type="project" value="InterPro"/>
</dbReference>
<evidence type="ECO:0000256" key="8">
    <source>
        <dbReference type="PIRNR" id="PIRNR001084"/>
    </source>
</evidence>
<evidence type="ECO:0000256" key="9">
    <source>
        <dbReference type="PIRSR" id="PIRSR001084-1"/>
    </source>
</evidence>
<dbReference type="RefSeq" id="WP_185658922.1">
    <property type="nucleotide sequence ID" value="NZ_CAWPOO010000005.1"/>
</dbReference>
<dbReference type="GO" id="GO:0004565">
    <property type="term" value="F:beta-galactosidase activity"/>
    <property type="evidence" value="ECO:0007669"/>
    <property type="project" value="UniProtKB-EC"/>
</dbReference>
<evidence type="ECO:0000259" key="11">
    <source>
        <dbReference type="Pfam" id="PF02449"/>
    </source>
</evidence>
<dbReference type="InterPro" id="IPR017853">
    <property type="entry name" value="GH"/>
</dbReference>
<keyword evidence="4" id="KW-0479">Metal-binding</keyword>
<dbReference type="CDD" id="cd03143">
    <property type="entry name" value="A4_beta-galactosidase_middle_domain"/>
    <property type="match status" value="1"/>
</dbReference>
<dbReference type="Pfam" id="PF08533">
    <property type="entry name" value="Glyco_hydro_42C"/>
    <property type="match status" value="1"/>
</dbReference>
<evidence type="ECO:0000256" key="5">
    <source>
        <dbReference type="ARBA" id="ARBA00022801"/>
    </source>
</evidence>
<dbReference type="Gene3D" id="2.60.40.1180">
    <property type="entry name" value="Golgi alpha-mannosidase II"/>
    <property type="match status" value="1"/>
</dbReference>
<accession>A0A7X1B610</accession>
<comment type="similarity">
    <text evidence="2 8">Belongs to the glycosyl hydrolase 42 family.</text>
</comment>
<evidence type="ECO:0000256" key="7">
    <source>
        <dbReference type="ARBA" id="ARBA00023295"/>
    </source>
</evidence>
<evidence type="ECO:0000313" key="15">
    <source>
        <dbReference type="Proteomes" id="UP000526501"/>
    </source>
</evidence>
<keyword evidence="7 8" id="KW-0326">Glycosidase</keyword>
<protein>
    <recommendedName>
        <fullName evidence="3 8">Beta-galactosidase</fullName>
        <shortName evidence="8">Beta-gal</shortName>
        <ecNumber evidence="3 8">3.2.1.23</ecNumber>
    </recommendedName>
</protein>
<dbReference type="SUPFAM" id="SSF52317">
    <property type="entry name" value="Class I glutamine amidotransferase-like"/>
    <property type="match status" value="1"/>
</dbReference>
<dbReference type="SUPFAM" id="SSF51445">
    <property type="entry name" value="(Trans)glycosidases"/>
    <property type="match status" value="1"/>
</dbReference>
<reference evidence="14 15" key="1">
    <citation type="submission" date="2020-07" db="EMBL/GenBank/DDBJ databases">
        <authorList>
            <person name="Feng X."/>
        </authorList>
    </citation>
    <scope>NUCLEOTIDE SEQUENCE [LARGE SCALE GENOMIC DNA]</scope>
    <source>
        <strain evidence="14 15">JCM23202</strain>
    </source>
</reference>
<comment type="caution">
    <text evidence="14">The sequence shown here is derived from an EMBL/GenBank/DDBJ whole genome shotgun (WGS) entry which is preliminary data.</text>
</comment>
<evidence type="ECO:0000256" key="2">
    <source>
        <dbReference type="ARBA" id="ARBA00005940"/>
    </source>
</evidence>
<dbReference type="GO" id="GO:0009341">
    <property type="term" value="C:beta-galactosidase complex"/>
    <property type="evidence" value="ECO:0007669"/>
    <property type="project" value="InterPro"/>
</dbReference>
<dbReference type="EMBL" id="JACHVC010000005">
    <property type="protein sequence ID" value="MBC2605040.1"/>
    <property type="molecule type" value="Genomic_DNA"/>
</dbReference>
<feature type="active site" description="Proton donor" evidence="9">
    <location>
        <position position="159"/>
    </location>
</feature>
<dbReference type="InterPro" id="IPR029062">
    <property type="entry name" value="Class_I_gatase-like"/>
</dbReference>
<evidence type="ECO:0000256" key="3">
    <source>
        <dbReference type="ARBA" id="ARBA00012756"/>
    </source>
</evidence>
<dbReference type="AlphaFoldDB" id="A0A7X1B610"/>
<feature type="active site" description="Nucleophile" evidence="9">
    <location>
        <position position="316"/>
    </location>
</feature>
<feature type="binding site" evidence="10">
    <location>
        <position position="158"/>
    </location>
    <ligand>
        <name>substrate</name>
    </ligand>
</feature>
<feature type="domain" description="Glycoside hydrolase family 42 N-terminal" evidence="11">
    <location>
        <begin position="24"/>
        <end position="394"/>
    </location>
</feature>
<dbReference type="InterPro" id="IPR013739">
    <property type="entry name" value="Beta_galactosidase_C"/>
</dbReference>
<proteinExistence type="inferred from homology"/>
<evidence type="ECO:0000313" key="14">
    <source>
        <dbReference type="EMBL" id="MBC2605040.1"/>
    </source>
</evidence>
<dbReference type="Pfam" id="PF02449">
    <property type="entry name" value="Glyco_hydro_42"/>
    <property type="match status" value="1"/>
</dbReference>